<dbReference type="Gene3D" id="3.40.50.10610">
    <property type="entry name" value="ABC-type transport auxiliary lipoprotein component"/>
    <property type="match status" value="1"/>
</dbReference>
<dbReference type="InterPro" id="IPR005586">
    <property type="entry name" value="ABC_trans_aux"/>
</dbReference>
<dbReference type="RefSeq" id="WP_035986894.1">
    <property type="nucleotide sequence ID" value="NZ_CP012746.1"/>
</dbReference>
<dbReference type="PROSITE" id="PS51257">
    <property type="entry name" value="PROKAR_LIPOPROTEIN"/>
    <property type="match status" value="1"/>
</dbReference>
<evidence type="ECO:0000256" key="1">
    <source>
        <dbReference type="SAM" id="SignalP"/>
    </source>
</evidence>
<dbReference type="Pfam" id="PF03886">
    <property type="entry name" value="ABC_trans_aux"/>
    <property type="match status" value="1"/>
</dbReference>
<protein>
    <submittedName>
        <fullName evidence="3">Putative lipoprotein</fullName>
    </submittedName>
</protein>
<dbReference type="SUPFAM" id="SSF159594">
    <property type="entry name" value="XCC0632-like"/>
    <property type="match status" value="1"/>
</dbReference>
<feature type="chain" id="PRO_5006014383" evidence="1">
    <location>
        <begin position="30"/>
        <end position="208"/>
    </location>
</feature>
<evidence type="ECO:0000259" key="2">
    <source>
        <dbReference type="Pfam" id="PF03886"/>
    </source>
</evidence>
<gene>
    <name evidence="3" type="ORF">K788_0004112</name>
</gene>
<dbReference type="KEGG" id="bcai:K788_0004112"/>
<dbReference type="GeneID" id="69967522"/>
<organism evidence="3 4">
    <name type="scientific">Paraburkholderia caribensis MBA4</name>
    <dbReference type="NCBI Taxonomy" id="1323664"/>
    <lineage>
        <taxon>Bacteria</taxon>
        <taxon>Pseudomonadati</taxon>
        <taxon>Pseudomonadota</taxon>
        <taxon>Betaproteobacteria</taxon>
        <taxon>Burkholderiales</taxon>
        <taxon>Burkholderiaceae</taxon>
        <taxon>Paraburkholderia</taxon>
    </lineage>
</organism>
<proteinExistence type="predicted"/>
<dbReference type="AlphaFoldDB" id="A0A0N7JTC7"/>
<evidence type="ECO:0000313" key="3">
    <source>
        <dbReference type="EMBL" id="ALL63245.1"/>
    </source>
</evidence>
<keyword evidence="1" id="KW-0732">Signal</keyword>
<sequence length="208" mass="21631">MSRSINRLFTSRAALAAVLLMLGALAGCAGNPAALSDIRYDLGPAPLPGSTGTMPAIKVLEVTAPATLDSDKLIYRMSYSDAQQTASYANSHWTMPPAQLVTQRLRNALSSRGTVLTGGDGVRAPVLKVDLDEFEQDFDGQSESHGSVTARTTLFVDGKVVGQRTFIARAPASSADAAGGARALAAATDDLVAQISAWLGVQALVAQQ</sequence>
<evidence type="ECO:0000313" key="4">
    <source>
        <dbReference type="Proteomes" id="UP000019146"/>
    </source>
</evidence>
<dbReference type="Proteomes" id="UP000019146">
    <property type="component" value="Chromosome 1"/>
</dbReference>
<name>A0A0N7JTC7_9BURK</name>
<keyword evidence="3" id="KW-0449">Lipoprotein</keyword>
<feature type="signal peptide" evidence="1">
    <location>
        <begin position="1"/>
        <end position="29"/>
    </location>
</feature>
<reference evidence="3 4" key="1">
    <citation type="journal article" date="2014" name="Genome Announc.">
        <title>Draft Genome Sequence of the Haloacid-Degrading Burkholderia caribensis Strain MBA4.</title>
        <authorList>
            <person name="Pan Y."/>
            <person name="Kong K.F."/>
            <person name="Tsang J.S."/>
        </authorList>
    </citation>
    <scope>NUCLEOTIDE SEQUENCE [LARGE SCALE GENOMIC DNA]</scope>
    <source>
        <strain evidence="3 4">MBA4</strain>
    </source>
</reference>
<feature type="domain" description="ABC-type transport auxiliary lipoprotein component" evidence="2">
    <location>
        <begin position="40"/>
        <end position="195"/>
    </location>
</feature>
<dbReference type="EMBL" id="CP012746">
    <property type="protein sequence ID" value="ALL63245.1"/>
    <property type="molecule type" value="Genomic_DNA"/>
</dbReference>
<accession>A0A0N7JTC7</accession>